<reference evidence="1" key="1">
    <citation type="submission" date="2016-12" db="EMBL/GenBank/DDBJ databases">
        <title>The genomes of Aspergillus section Nigri reveals drivers in fungal speciation.</title>
        <authorList>
            <consortium name="DOE Joint Genome Institute"/>
            <person name="Vesth T.C."/>
            <person name="Nybo J."/>
            <person name="Theobald S."/>
            <person name="Brandl J."/>
            <person name="Frisvad J.C."/>
            <person name="Nielsen K.F."/>
            <person name="Lyhne E.K."/>
            <person name="Kogle M.E."/>
            <person name="Kuo A."/>
            <person name="Riley R."/>
            <person name="Clum A."/>
            <person name="Nolan M."/>
            <person name="Lipzen A."/>
            <person name="Salamov A."/>
            <person name="Henrissat B."/>
            <person name="Wiebenga A."/>
            <person name="De vries R.P."/>
            <person name="Grigoriev I.V."/>
            <person name="Mortensen U.H."/>
            <person name="Andersen M.R."/>
            <person name="Baker S.E."/>
        </authorList>
    </citation>
    <scope>NUCLEOTIDE SEQUENCE</scope>
    <source>
        <strain evidence="1">IBT 28561</strain>
    </source>
</reference>
<keyword evidence="2" id="KW-1185">Reference proteome</keyword>
<dbReference type="Proteomes" id="UP000234254">
    <property type="component" value="Unassembled WGS sequence"/>
</dbReference>
<dbReference type="EMBL" id="MSFM01000005">
    <property type="protein sequence ID" value="PKY05114.1"/>
    <property type="molecule type" value="Genomic_DNA"/>
</dbReference>
<name>A0A2I1D5G0_ASPC2</name>
<evidence type="ECO:0000313" key="1">
    <source>
        <dbReference type="EMBL" id="PKY05114.1"/>
    </source>
</evidence>
<dbReference type="GeneID" id="36540294"/>
<accession>A0A2I1D5G0</accession>
<evidence type="ECO:0000313" key="2">
    <source>
        <dbReference type="Proteomes" id="UP000234254"/>
    </source>
</evidence>
<gene>
    <name evidence="1" type="ORF">P168DRAFT_145688</name>
</gene>
<comment type="caution">
    <text evidence="1">The sequence shown here is derived from an EMBL/GenBank/DDBJ whole genome shotgun (WGS) entry which is preliminary data.</text>
</comment>
<dbReference type="RefSeq" id="XP_024693708.1">
    <property type="nucleotide sequence ID" value="XM_024832772.1"/>
</dbReference>
<sequence>MAPCSWPRTQPLAQRCDKTFWIWRGGKTSAMPDSNCLLLTLLHYFLFILMVVDDRQSPQFFSPPQKHHPVVAGGSPYAPFVSTVGLRRVSAYGFWLIFNCIGT</sequence>
<dbReference type="VEuPathDB" id="FungiDB:P168DRAFT_145688"/>
<organism evidence="1 2">
    <name type="scientific">Aspergillus campestris (strain IBT 28561)</name>
    <dbReference type="NCBI Taxonomy" id="1392248"/>
    <lineage>
        <taxon>Eukaryota</taxon>
        <taxon>Fungi</taxon>
        <taxon>Dikarya</taxon>
        <taxon>Ascomycota</taxon>
        <taxon>Pezizomycotina</taxon>
        <taxon>Eurotiomycetes</taxon>
        <taxon>Eurotiomycetidae</taxon>
        <taxon>Eurotiales</taxon>
        <taxon>Aspergillaceae</taxon>
        <taxon>Aspergillus</taxon>
        <taxon>Aspergillus subgen. Circumdati</taxon>
    </lineage>
</organism>
<proteinExistence type="predicted"/>
<dbReference type="OrthoDB" id="10484262at2759"/>
<dbReference type="AlphaFoldDB" id="A0A2I1D5G0"/>
<protein>
    <submittedName>
        <fullName evidence="1">Uncharacterized protein</fullName>
    </submittedName>
</protein>